<evidence type="ECO:0008006" key="3">
    <source>
        <dbReference type="Google" id="ProtNLM"/>
    </source>
</evidence>
<reference evidence="1 2" key="1">
    <citation type="submission" date="2016-02" db="EMBL/GenBank/DDBJ databases">
        <authorList>
            <consortium name="Pathogen Informatics"/>
        </authorList>
    </citation>
    <scope>NUCLEOTIDE SEQUENCE [LARGE SCALE GENOMIC DNA]</scope>
    <source>
        <strain evidence="1 2">2842STDY5881269</strain>
    </source>
</reference>
<comment type="caution">
    <text evidence="1">The sequence shown here is derived from an EMBL/GenBank/DDBJ whole genome shotgun (WGS) entry which is preliminary data.</text>
</comment>
<proteinExistence type="predicted"/>
<sequence length="154" mass="17848">MKQGFFMIFEDYFSELQADMVSICLEYVQGKADKIYIYAAFEPRVSGAGCFFSVKGKLVQRHLVNQEIPEVNLDHQIQVLDILMEDLEKLNSICQKFNQPMPTEIKMIYDVKKNSLSANYQYNLILSSESGLLALPQDVEDAWFEEIKKQMEDN</sequence>
<evidence type="ECO:0000313" key="1">
    <source>
        <dbReference type="EMBL" id="CWQ20400.1"/>
    </source>
</evidence>
<dbReference type="EMBL" id="FEVP01000057">
    <property type="protein sequence ID" value="CWQ20400.1"/>
    <property type="molecule type" value="Genomic_DNA"/>
</dbReference>
<protein>
    <recommendedName>
        <fullName evidence="3">DUF600 domain-containing protein</fullName>
    </recommendedName>
</protein>
<accession>A0AB33TYT7</accession>
<dbReference type="AlphaFoldDB" id="A0AB33TYT7"/>
<name>A0AB33TYT7_NEIME</name>
<gene>
    <name evidence="1" type="ORF">ERS514591_02129</name>
</gene>
<organism evidence="1 2">
    <name type="scientific">Neisseria meningitidis</name>
    <dbReference type="NCBI Taxonomy" id="487"/>
    <lineage>
        <taxon>Bacteria</taxon>
        <taxon>Pseudomonadati</taxon>
        <taxon>Pseudomonadota</taxon>
        <taxon>Betaproteobacteria</taxon>
        <taxon>Neisseriales</taxon>
        <taxon>Neisseriaceae</taxon>
        <taxon>Neisseria</taxon>
    </lineage>
</organism>
<evidence type="ECO:0000313" key="2">
    <source>
        <dbReference type="Proteomes" id="UP000072443"/>
    </source>
</evidence>
<dbReference type="Gene3D" id="3.30.500.20">
    <property type="entry name" value="BH3703-like domains"/>
    <property type="match status" value="1"/>
</dbReference>
<dbReference type="Proteomes" id="UP000072443">
    <property type="component" value="Unassembled WGS sequence"/>
</dbReference>